<evidence type="ECO:0000313" key="1">
    <source>
        <dbReference type="EMBL" id="GBQ77915.1"/>
    </source>
</evidence>
<dbReference type="Proteomes" id="UP001065047">
    <property type="component" value="Unassembled WGS sequence"/>
</dbReference>
<name>A0ABQ0PQP5_9PROT</name>
<evidence type="ECO:0000313" key="2">
    <source>
        <dbReference type="Proteomes" id="UP001065047"/>
    </source>
</evidence>
<comment type="caution">
    <text evidence="1">The sequence shown here is derived from an EMBL/GenBank/DDBJ whole genome shotgun (WGS) entry which is preliminary data.</text>
</comment>
<protein>
    <submittedName>
        <fullName evidence="1">Transposase</fullName>
    </submittedName>
</protein>
<proteinExistence type="predicted"/>
<keyword evidence="2" id="KW-1185">Reference proteome</keyword>
<reference evidence="1" key="1">
    <citation type="submission" date="2013-04" db="EMBL/GenBank/DDBJ databases">
        <title>The genome sequencing project of 58 acetic acid bacteria.</title>
        <authorList>
            <person name="Okamoto-Kainuma A."/>
            <person name="Ishikawa M."/>
            <person name="Umino S."/>
            <person name="Koizumi Y."/>
            <person name="Shiwa Y."/>
            <person name="Yoshikawa H."/>
            <person name="Matsutani M."/>
            <person name="Matsushita K."/>
        </authorList>
    </citation>
    <scope>NUCLEOTIDE SEQUENCE</scope>
    <source>
        <strain evidence="1">DSM 14337</strain>
    </source>
</reference>
<dbReference type="EMBL" id="BAPF01000014">
    <property type="protein sequence ID" value="GBQ77915.1"/>
    <property type="molecule type" value="Genomic_DNA"/>
</dbReference>
<gene>
    <name evidence="1" type="ORF">AA14337_0964</name>
</gene>
<sequence>MLSGIIFVNRNGLHWSDASGKTPPHKNRWEGWITMGAFIRMMDGLAAGKVDPQMIMIDATYLKAHRKAFEPAVKKGRLAV</sequence>
<organism evidence="1 2">
    <name type="scientific">Acetobacter malorum DSM 14337</name>
    <dbReference type="NCBI Taxonomy" id="1307910"/>
    <lineage>
        <taxon>Bacteria</taxon>
        <taxon>Pseudomonadati</taxon>
        <taxon>Pseudomonadota</taxon>
        <taxon>Alphaproteobacteria</taxon>
        <taxon>Acetobacterales</taxon>
        <taxon>Acetobacteraceae</taxon>
        <taxon>Acetobacter</taxon>
    </lineage>
</organism>
<accession>A0ABQ0PQP5</accession>